<proteinExistence type="predicted"/>
<keyword evidence="3" id="KW-1185">Reference proteome</keyword>
<gene>
    <name evidence="2" type="ORF">ATL40_2695</name>
</gene>
<dbReference type="Pfam" id="PF10092">
    <property type="entry name" value="DUF2330"/>
    <property type="match status" value="1"/>
</dbReference>
<dbReference type="EMBL" id="PDJD01000001">
    <property type="protein sequence ID" value="PFG21075.1"/>
    <property type="molecule type" value="Genomic_DNA"/>
</dbReference>
<reference evidence="2 3" key="1">
    <citation type="submission" date="2017-10" db="EMBL/GenBank/DDBJ databases">
        <title>Sequencing the genomes of 1000 actinobacteria strains.</title>
        <authorList>
            <person name="Klenk H.-P."/>
        </authorList>
    </citation>
    <scope>NUCLEOTIDE SEQUENCE [LARGE SCALE GENOMIC DNA]</scope>
    <source>
        <strain evidence="2 3">DSM 21801</strain>
    </source>
</reference>
<comment type="caution">
    <text evidence="2">The sequence shown here is derived from an EMBL/GenBank/DDBJ whole genome shotgun (WGS) entry which is preliminary data.</text>
</comment>
<evidence type="ECO:0000256" key="1">
    <source>
        <dbReference type="SAM" id="Phobius"/>
    </source>
</evidence>
<dbReference type="InterPro" id="IPR019283">
    <property type="entry name" value="DUF2330"/>
</dbReference>
<feature type="transmembrane region" description="Helical" evidence="1">
    <location>
        <begin position="354"/>
        <end position="374"/>
    </location>
</feature>
<keyword evidence="1" id="KW-0812">Transmembrane</keyword>
<accession>A0A2A9D494</accession>
<evidence type="ECO:0000313" key="3">
    <source>
        <dbReference type="Proteomes" id="UP000224915"/>
    </source>
</evidence>
<name>A0A2A9D494_9MICO</name>
<organism evidence="2 3">
    <name type="scientific">Serinibacter salmoneus</name>
    <dbReference type="NCBI Taxonomy" id="556530"/>
    <lineage>
        <taxon>Bacteria</taxon>
        <taxon>Bacillati</taxon>
        <taxon>Actinomycetota</taxon>
        <taxon>Actinomycetes</taxon>
        <taxon>Micrococcales</taxon>
        <taxon>Beutenbergiaceae</taxon>
        <taxon>Serinibacter</taxon>
    </lineage>
</organism>
<keyword evidence="1" id="KW-1133">Transmembrane helix</keyword>
<dbReference type="Proteomes" id="UP000224915">
    <property type="component" value="Unassembled WGS sequence"/>
</dbReference>
<keyword evidence="1" id="KW-0472">Membrane</keyword>
<dbReference type="AlphaFoldDB" id="A0A2A9D494"/>
<sequence>MPHAFGTWSAYPERVSRHRHPARRRPIATLVASLAGALFALAPLAGPAAAEGTDATEEVEEVEVCLCGRLATVPGEEAFVVAESAVLRRVDGQQRSLVQLAVRGDASTALAIFPTPNPAEVSVGDAATMDLVAELAAPEVEEVSRWWPDPQYFSEQAEEAATPLEPQEVTTSEVMTTEKGDREALATWISDAGMAISEEAQAVVDRYADAGWSFSVVQLTVDGGFDGVLPPIELSFASDRMVQPILFDGASSRAVTIRSYVIHEQRIDRDDDLRGGAEVLFAGPISAADTPELQGWLEPYGGSGYLTLSEQAFTAPATQVTENAYFTGSTLPDISRNEVVIVDRMVLGMHAGPALVGLGLVVIAVAGVVVSRLMRH</sequence>
<evidence type="ECO:0000313" key="2">
    <source>
        <dbReference type="EMBL" id="PFG21075.1"/>
    </source>
</evidence>
<protein>
    <submittedName>
        <fullName evidence="2">Uncharacterized protein DUF2330</fullName>
    </submittedName>
</protein>